<gene>
    <name evidence="3" type="ORF">ERS027646_03314</name>
    <name evidence="2" type="ORF">ERS027661_03201</name>
</gene>
<dbReference type="EMBL" id="CNGE01000758">
    <property type="protein sequence ID" value="CKT30231.1"/>
    <property type="molecule type" value="Genomic_DNA"/>
</dbReference>
<name>A0A655AKB4_MYCTX</name>
<evidence type="ECO:0000313" key="2">
    <source>
        <dbReference type="EMBL" id="CKS52887.1"/>
    </source>
</evidence>
<accession>A0A655AKB4</accession>
<evidence type="ECO:0000313" key="4">
    <source>
        <dbReference type="Proteomes" id="UP000048948"/>
    </source>
</evidence>
<proteinExistence type="predicted"/>
<dbReference type="EMBL" id="CNFU01000798">
    <property type="protein sequence ID" value="CKS52887.1"/>
    <property type="molecule type" value="Genomic_DNA"/>
</dbReference>
<evidence type="ECO:0000256" key="1">
    <source>
        <dbReference type="SAM" id="MobiDB-lite"/>
    </source>
</evidence>
<dbReference type="Proteomes" id="UP000049023">
    <property type="component" value="Unassembled WGS sequence"/>
</dbReference>
<organism evidence="3 4">
    <name type="scientific">Mycobacterium tuberculosis</name>
    <dbReference type="NCBI Taxonomy" id="1773"/>
    <lineage>
        <taxon>Bacteria</taxon>
        <taxon>Bacillati</taxon>
        <taxon>Actinomycetota</taxon>
        <taxon>Actinomycetes</taxon>
        <taxon>Mycobacteriales</taxon>
        <taxon>Mycobacteriaceae</taxon>
        <taxon>Mycobacterium</taxon>
        <taxon>Mycobacterium tuberculosis complex</taxon>
    </lineage>
</organism>
<protein>
    <submittedName>
        <fullName evidence="3">Uncharacterized protein</fullName>
    </submittedName>
</protein>
<sequence length="100" mass="10880">MFGHQLGRLPGEIAFVGRQLVGPLADQLEREHISVTNGYLVDQRDGMKYRGQLVIAVLAAIADRQIEVDLSGHPNGDRPGGHPQFSGVAVRCGHRSRLSL</sequence>
<dbReference type="AlphaFoldDB" id="A0A655AKB4"/>
<evidence type="ECO:0000313" key="3">
    <source>
        <dbReference type="EMBL" id="CKT30231.1"/>
    </source>
</evidence>
<evidence type="ECO:0000313" key="5">
    <source>
        <dbReference type="Proteomes" id="UP000049023"/>
    </source>
</evidence>
<reference evidence="4 5" key="1">
    <citation type="submission" date="2015-03" db="EMBL/GenBank/DDBJ databases">
        <authorList>
            <consortium name="Pathogen Informatics"/>
        </authorList>
    </citation>
    <scope>NUCLEOTIDE SEQUENCE [LARGE SCALE GENOMIC DNA]</scope>
    <source>
        <strain evidence="3 4">Bir 172</strain>
        <strain evidence="2 5">Bir 187</strain>
    </source>
</reference>
<feature type="region of interest" description="Disordered" evidence="1">
    <location>
        <begin position="70"/>
        <end position="100"/>
    </location>
</feature>
<dbReference type="Proteomes" id="UP000048948">
    <property type="component" value="Unassembled WGS sequence"/>
</dbReference>